<keyword evidence="3" id="KW-1185">Reference proteome</keyword>
<dbReference type="PANTHER" id="PTHR38009">
    <property type="entry name" value="CONSERVED HYPOTHETICAL PHAGE TAIL PROTEIN"/>
    <property type="match status" value="1"/>
</dbReference>
<feature type="compositionally biased region" description="Basic residues" evidence="1">
    <location>
        <begin position="1"/>
        <end position="10"/>
    </location>
</feature>
<dbReference type="InterPro" id="IPR011747">
    <property type="entry name" value="CHP02241"/>
</dbReference>
<feature type="region of interest" description="Disordered" evidence="1">
    <location>
        <begin position="1"/>
        <end position="30"/>
    </location>
</feature>
<evidence type="ECO:0000313" key="3">
    <source>
        <dbReference type="Proteomes" id="UP000218418"/>
    </source>
</evidence>
<dbReference type="PANTHER" id="PTHR38009:SF1">
    <property type="entry name" value="CONSERVED HYPOTHETICAL PHAGE TAIL PROTEIN"/>
    <property type="match status" value="1"/>
</dbReference>
<dbReference type="Pfam" id="PF06841">
    <property type="entry name" value="Phage_T4_gp19"/>
    <property type="match status" value="1"/>
</dbReference>
<dbReference type="EMBL" id="AP018227">
    <property type="protein sequence ID" value="BAY81579.1"/>
    <property type="molecule type" value="Genomic_DNA"/>
</dbReference>
<accession>A0A1Z4LK74</accession>
<protein>
    <recommendedName>
        <fullName evidence="4">Phage tail protein</fullName>
    </recommendedName>
</protein>
<dbReference type="GO" id="GO:0005198">
    <property type="term" value="F:structural molecule activity"/>
    <property type="evidence" value="ECO:0007669"/>
    <property type="project" value="InterPro"/>
</dbReference>
<organism evidence="2 3">
    <name type="scientific">Calothrix parasitica NIES-267</name>
    <dbReference type="NCBI Taxonomy" id="1973488"/>
    <lineage>
        <taxon>Bacteria</taxon>
        <taxon>Bacillati</taxon>
        <taxon>Cyanobacteriota</taxon>
        <taxon>Cyanophyceae</taxon>
        <taxon>Nostocales</taxon>
        <taxon>Calotrichaceae</taxon>
        <taxon>Calothrix</taxon>
    </lineage>
</organism>
<dbReference type="Proteomes" id="UP000218418">
    <property type="component" value="Chromosome"/>
</dbReference>
<name>A0A1Z4LK74_9CYAN</name>
<evidence type="ECO:0000313" key="2">
    <source>
        <dbReference type="EMBL" id="BAY81579.1"/>
    </source>
</evidence>
<feature type="compositionally biased region" description="Polar residues" evidence="1">
    <location>
        <begin position="11"/>
        <end position="30"/>
    </location>
</feature>
<dbReference type="AlphaFoldDB" id="A0A1Z4LK74"/>
<dbReference type="InterPro" id="IPR010667">
    <property type="entry name" value="Phage_T4_Gp19"/>
</dbReference>
<sequence length="196" mass="21439">MSKMPLRRSYRTSSGISTTGNANTKPLTKTSSNLNYITGNRFYVGIESSISASFSECQGLGVKVKYETYHEGGVNDQQRIFLGQPEFSEVTLKRGMSDDLVFWNWASQVMKTDGNKAIERRNVNISVFNQAGETMQCWTLIGAVPVGWKAPSLAADSTNVAIEELTLIYEGIKVAKSGSHSATSLNGRNNGYFGSN</sequence>
<gene>
    <name evidence="2" type="ORF">NIES267_10560</name>
</gene>
<evidence type="ECO:0000256" key="1">
    <source>
        <dbReference type="SAM" id="MobiDB-lite"/>
    </source>
</evidence>
<proteinExistence type="predicted"/>
<reference evidence="2 3" key="1">
    <citation type="submission" date="2017-06" db="EMBL/GenBank/DDBJ databases">
        <title>Genome sequencing of cyanobaciteial culture collection at National Institute for Environmental Studies (NIES).</title>
        <authorList>
            <person name="Hirose Y."/>
            <person name="Shimura Y."/>
            <person name="Fujisawa T."/>
            <person name="Nakamura Y."/>
            <person name="Kawachi M."/>
        </authorList>
    </citation>
    <scope>NUCLEOTIDE SEQUENCE [LARGE SCALE GENOMIC DNA]</scope>
    <source>
        <strain evidence="2 3">NIES-267</strain>
    </source>
</reference>
<evidence type="ECO:0008006" key="4">
    <source>
        <dbReference type="Google" id="ProtNLM"/>
    </source>
</evidence>
<dbReference type="NCBIfam" id="TIGR02241">
    <property type="entry name" value="conserved hypothetical phage tail region protein"/>
    <property type="match status" value="1"/>
</dbReference>